<gene>
    <name evidence="2" type="ORF">OC25_12210</name>
</gene>
<protein>
    <recommendedName>
        <fullName evidence="1">DUF5018 domain-containing protein</fullName>
    </recommendedName>
</protein>
<dbReference type="Pfam" id="PF22243">
    <property type="entry name" value="DUF5018-rel"/>
    <property type="match status" value="1"/>
</dbReference>
<dbReference type="InterPro" id="IPR054460">
    <property type="entry name" value="DUF5018-rel"/>
</dbReference>
<dbReference type="Gene3D" id="2.60.40.4120">
    <property type="match status" value="1"/>
</dbReference>
<accession>A0A0C1FL53</accession>
<dbReference type="EMBL" id="JSYN01000014">
    <property type="protein sequence ID" value="KIA93607.1"/>
    <property type="molecule type" value="Genomic_DNA"/>
</dbReference>
<dbReference type="Proteomes" id="UP000031246">
    <property type="component" value="Unassembled WGS sequence"/>
</dbReference>
<keyword evidence="3" id="KW-1185">Reference proteome</keyword>
<evidence type="ECO:0000313" key="2">
    <source>
        <dbReference type="EMBL" id="KIA93607.1"/>
    </source>
</evidence>
<sequence length="174" mass="19249">MLSSLIGYMAISSGCLKKGLDDLQNSAAKEMTTVDYTYRFLYTDTIQKGTPKEEIEKDRVCEVLFKKQTTKLTENGVDVFQTTISYDVNSVLKAGPTGSVTKNQLYAQFQKLIQVDQLSKLWVYTTVSDVSIVTPLNGAPKLGSPGNFSKDAMYEVKAANGSTKNYILRTIKGF</sequence>
<dbReference type="AlphaFoldDB" id="A0A0C1FL53"/>
<feature type="domain" description="DUF5018" evidence="1">
    <location>
        <begin position="117"/>
        <end position="167"/>
    </location>
</feature>
<name>A0A0C1FL53_9SPHI</name>
<comment type="caution">
    <text evidence="2">The sequence shown here is derived from an EMBL/GenBank/DDBJ whole genome shotgun (WGS) entry which is preliminary data.</text>
</comment>
<evidence type="ECO:0000313" key="3">
    <source>
        <dbReference type="Proteomes" id="UP000031246"/>
    </source>
</evidence>
<reference evidence="2 3" key="1">
    <citation type="submission" date="2014-10" db="EMBL/GenBank/DDBJ databases">
        <title>Pedobacter Kyungheensis.</title>
        <authorList>
            <person name="Anderson B.M."/>
            <person name="Newman J.D."/>
        </authorList>
    </citation>
    <scope>NUCLEOTIDE SEQUENCE [LARGE SCALE GENOMIC DNA]</scope>
    <source>
        <strain evidence="2 3">KACC 16221</strain>
    </source>
</reference>
<evidence type="ECO:0000259" key="1">
    <source>
        <dbReference type="Pfam" id="PF22243"/>
    </source>
</evidence>
<proteinExistence type="predicted"/>
<organism evidence="2 3">
    <name type="scientific">Pedobacter kyungheensis</name>
    <dbReference type="NCBI Taxonomy" id="1069985"/>
    <lineage>
        <taxon>Bacteria</taxon>
        <taxon>Pseudomonadati</taxon>
        <taxon>Bacteroidota</taxon>
        <taxon>Sphingobacteriia</taxon>
        <taxon>Sphingobacteriales</taxon>
        <taxon>Sphingobacteriaceae</taxon>
        <taxon>Pedobacter</taxon>
    </lineage>
</organism>